<dbReference type="GeneID" id="63828254"/>
<keyword evidence="5" id="KW-0130">Cell adhesion</keyword>
<keyword evidence="4" id="KW-0963">Cytoplasm</keyword>
<evidence type="ECO:0000313" key="12">
    <source>
        <dbReference type="Proteomes" id="UP000076871"/>
    </source>
</evidence>
<name>A0A165EKF9_9APHY</name>
<proteinExistence type="inferred from homology"/>
<evidence type="ECO:0000313" key="11">
    <source>
        <dbReference type="EMBL" id="KZT07244.1"/>
    </source>
</evidence>
<feature type="compositionally biased region" description="Polar residues" evidence="10">
    <location>
        <begin position="304"/>
        <end position="327"/>
    </location>
</feature>
<dbReference type="PANTHER" id="PTHR46507:SF4">
    <property type="entry name" value="SSX FAMILY MEMBER 2 INTERACTING PROTEIN"/>
    <property type="match status" value="1"/>
</dbReference>
<dbReference type="Pfam" id="PF11559">
    <property type="entry name" value="ADIP"/>
    <property type="match status" value="1"/>
</dbReference>
<feature type="region of interest" description="Disordered" evidence="10">
    <location>
        <begin position="651"/>
        <end position="677"/>
    </location>
</feature>
<protein>
    <recommendedName>
        <fullName evidence="13">Afadin and alpha-actinin-binding-domain-containing protein</fullName>
    </recommendedName>
</protein>
<feature type="region of interest" description="Disordered" evidence="10">
    <location>
        <begin position="768"/>
        <end position="808"/>
    </location>
</feature>
<feature type="region of interest" description="Disordered" evidence="10">
    <location>
        <begin position="450"/>
        <end position="511"/>
    </location>
</feature>
<accession>A0A165EKF9</accession>
<feature type="coiled-coil region" evidence="9">
    <location>
        <begin position="100"/>
        <end position="180"/>
    </location>
</feature>
<gene>
    <name evidence="11" type="ORF">LAESUDRAFT_742987</name>
</gene>
<dbReference type="GO" id="GO:0036064">
    <property type="term" value="C:ciliary basal body"/>
    <property type="evidence" value="ECO:0007669"/>
    <property type="project" value="TreeGrafter"/>
</dbReference>
<evidence type="ECO:0000256" key="9">
    <source>
        <dbReference type="SAM" id="Coils"/>
    </source>
</evidence>
<evidence type="ECO:0000256" key="8">
    <source>
        <dbReference type="ARBA" id="ARBA00023212"/>
    </source>
</evidence>
<evidence type="ECO:0000256" key="7">
    <source>
        <dbReference type="ARBA" id="ARBA00023054"/>
    </source>
</evidence>
<dbReference type="InParanoid" id="A0A165EKF9"/>
<evidence type="ECO:0000256" key="6">
    <source>
        <dbReference type="ARBA" id="ARBA00022949"/>
    </source>
</evidence>
<dbReference type="STRING" id="1314785.A0A165EKF9"/>
<feature type="coiled-coil region" evidence="9">
    <location>
        <begin position="394"/>
        <end position="428"/>
    </location>
</feature>
<dbReference type="GO" id="GO:0035735">
    <property type="term" value="P:intraciliary transport involved in cilium assembly"/>
    <property type="evidence" value="ECO:0007669"/>
    <property type="project" value="TreeGrafter"/>
</dbReference>
<dbReference type="Proteomes" id="UP000076871">
    <property type="component" value="Unassembled WGS sequence"/>
</dbReference>
<dbReference type="AlphaFoldDB" id="A0A165EKF9"/>
<comment type="subcellular location">
    <subcellularLocation>
        <location evidence="1">Cell junction</location>
    </subcellularLocation>
    <subcellularLocation>
        <location evidence="2">Cytoplasm</location>
        <location evidence="2">Cytoskeleton</location>
        <location evidence="2">Microtubule organizing center</location>
        <location evidence="2">Centrosome</location>
    </subcellularLocation>
</comment>
<comment type="similarity">
    <text evidence="3">Belongs to the ADIP family.</text>
</comment>
<feature type="region of interest" description="Disordered" evidence="10">
    <location>
        <begin position="699"/>
        <end position="747"/>
    </location>
</feature>
<dbReference type="GO" id="GO:0007155">
    <property type="term" value="P:cell adhesion"/>
    <property type="evidence" value="ECO:0007669"/>
    <property type="project" value="UniProtKB-KW"/>
</dbReference>
<dbReference type="RefSeq" id="XP_040764984.1">
    <property type="nucleotide sequence ID" value="XM_040911226.1"/>
</dbReference>
<evidence type="ECO:0000256" key="2">
    <source>
        <dbReference type="ARBA" id="ARBA00004300"/>
    </source>
</evidence>
<feature type="compositionally biased region" description="Low complexity" evidence="10">
    <location>
        <begin position="585"/>
        <end position="610"/>
    </location>
</feature>
<dbReference type="PANTHER" id="PTHR46507">
    <property type="entry name" value="AFADIN- AND ALPHA-ACTININ-BINDING PROTEIN"/>
    <property type="match status" value="1"/>
</dbReference>
<evidence type="ECO:0000256" key="1">
    <source>
        <dbReference type="ARBA" id="ARBA00004282"/>
    </source>
</evidence>
<feature type="region of interest" description="Disordered" evidence="10">
    <location>
        <begin position="585"/>
        <end position="620"/>
    </location>
</feature>
<evidence type="ECO:0000256" key="3">
    <source>
        <dbReference type="ARBA" id="ARBA00009291"/>
    </source>
</evidence>
<dbReference type="InterPro" id="IPR052300">
    <property type="entry name" value="Adhesion_Centrosome_assoc"/>
</dbReference>
<feature type="region of interest" description="Disordered" evidence="10">
    <location>
        <begin position="303"/>
        <end position="329"/>
    </location>
</feature>
<evidence type="ECO:0000256" key="4">
    <source>
        <dbReference type="ARBA" id="ARBA00022490"/>
    </source>
</evidence>
<reference evidence="11 12" key="1">
    <citation type="journal article" date="2016" name="Mol. Biol. Evol.">
        <title>Comparative Genomics of Early-Diverging Mushroom-Forming Fungi Provides Insights into the Origins of Lignocellulose Decay Capabilities.</title>
        <authorList>
            <person name="Nagy L.G."/>
            <person name="Riley R."/>
            <person name="Tritt A."/>
            <person name="Adam C."/>
            <person name="Daum C."/>
            <person name="Floudas D."/>
            <person name="Sun H."/>
            <person name="Yadav J.S."/>
            <person name="Pangilinan J."/>
            <person name="Larsson K.H."/>
            <person name="Matsuura K."/>
            <person name="Barry K."/>
            <person name="Labutti K."/>
            <person name="Kuo R."/>
            <person name="Ohm R.A."/>
            <person name="Bhattacharya S.S."/>
            <person name="Shirouzu T."/>
            <person name="Yoshinaga Y."/>
            <person name="Martin F.M."/>
            <person name="Grigoriev I.V."/>
            <person name="Hibbett D.S."/>
        </authorList>
    </citation>
    <scope>NUCLEOTIDE SEQUENCE [LARGE SCALE GENOMIC DNA]</scope>
    <source>
        <strain evidence="11 12">93-53</strain>
    </source>
</reference>
<sequence length="808" mass="87826">MDTTPKRLVHWALDISFSGLGSPFSEGTSTEFTSTSSLQYANSQLIAHGFTDIELSLDGLGTKDAERVVKCLFSMLSQRVDDMSRTEELTTKLRTLSYDHERMVSKYRVAEERAANAEREMNVHKSRLGAATRSLQAAENAHRQTTAELQRTRTALQALRTAHQTEIKKLEKEKERMTDRWSKVCDTQVKLGSTSSSLRCANTDVVEASDIQPRGKTQGFLDIALEQTEQARRDLFERNRKLRGLILSAANDLQGMIHAARNDGREEPAPLTSATLFPLSPTKTASDKLSSLLTSVREIIGRLSNPNPDTLTPHTLSSSQVTNTKPQDASEIDRLQAVIETLRKELEEAQKQASTYAAQTQALFDRFAEEEKPQGDVGEMSVDLMTAPARDEEKRRLDTRFKELEQERQKFTEAAVRLGREKAALEAERLTFLEEKRAWQVQVMLTDLPPTPVPPAVETVPSQEEGQEHAVRSPPRKLKATSIPSGRIGARKPRSSRRSSGFGLGLGPVSSKRIVPPFETEVIPSPKVQPPAFVLPPPSPAASLPTNSGVSSSLIPLPTQAEQTEPSQSATSTTTSNNQINAAYTQPSSTSAQAPQSSSQASAGPSSAPAPKTPETRRPFPMAKPLAAAHMIHAYSPVKPSPLSRILMLAKSPDSPESDSGKLNALQESDSDFSPTPMPIAAAPLARAPIQSLAELGALEDPDENPLLDKTPDAKGVKPRASQFQTRLTAKQKGKGRAEPLVHSRSRPAVALERENIKRAKLISASTANRSPFARTKAASKLPGVKGGARRVPIGSAEAAPTGPTWKG</sequence>
<keyword evidence="12" id="KW-1185">Reference proteome</keyword>
<keyword evidence="7 9" id="KW-0175">Coiled coil</keyword>
<evidence type="ECO:0008006" key="13">
    <source>
        <dbReference type="Google" id="ProtNLM"/>
    </source>
</evidence>
<evidence type="ECO:0000256" key="5">
    <source>
        <dbReference type="ARBA" id="ARBA00022889"/>
    </source>
</evidence>
<evidence type="ECO:0000256" key="10">
    <source>
        <dbReference type="SAM" id="MobiDB-lite"/>
    </source>
</evidence>
<feature type="coiled-coil region" evidence="9">
    <location>
        <begin position="332"/>
        <end position="359"/>
    </location>
</feature>
<dbReference type="InterPro" id="IPR021622">
    <property type="entry name" value="Afadin/alpha-actinin-bd"/>
</dbReference>
<feature type="region of interest" description="Disordered" evidence="10">
    <location>
        <begin position="534"/>
        <end position="554"/>
    </location>
</feature>
<dbReference type="EMBL" id="KV427620">
    <property type="protein sequence ID" value="KZT07244.1"/>
    <property type="molecule type" value="Genomic_DNA"/>
</dbReference>
<dbReference type="OrthoDB" id="312015at2759"/>
<organism evidence="11 12">
    <name type="scientific">Laetiporus sulphureus 93-53</name>
    <dbReference type="NCBI Taxonomy" id="1314785"/>
    <lineage>
        <taxon>Eukaryota</taxon>
        <taxon>Fungi</taxon>
        <taxon>Dikarya</taxon>
        <taxon>Basidiomycota</taxon>
        <taxon>Agaricomycotina</taxon>
        <taxon>Agaricomycetes</taxon>
        <taxon>Polyporales</taxon>
        <taxon>Laetiporus</taxon>
    </lineage>
</organism>
<keyword evidence="6" id="KW-0965">Cell junction</keyword>
<keyword evidence="8" id="KW-0206">Cytoskeleton</keyword>